<dbReference type="EMBL" id="JADIKF010000038">
    <property type="protein sequence ID" value="MBM7129837.1"/>
    <property type="molecule type" value="Genomic_DNA"/>
</dbReference>
<dbReference type="PANTHER" id="PTHR43793:SF1">
    <property type="entry name" value="FAD SYNTHASE"/>
    <property type="match status" value="1"/>
</dbReference>
<dbReference type="InterPro" id="IPR050385">
    <property type="entry name" value="Archaeal_FAD_synthase"/>
</dbReference>
<dbReference type="NCBIfam" id="TIGR00125">
    <property type="entry name" value="cyt_tran_rel"/>
    <property type="match status" value="1"/>
</dbReference>
<dbReference type="InterPro" id="IPR004821">
    <property type="entry name" value="Cyt_trans-like"/>
</dbReference>
<evidence type="ECO:0000313" key="5">
    <source>
        <dbReference type="Proteomes" id="UP001430193"/>
    </source>
</evidence>
<dbReference type="GO" id="GO:0016779">
    <property type="term" value="F:nucleotidyltransferase activity"/>
    <property type="evidence" value="ECO:0007669"/>
    <property type="project" value="UniProtKB-KW"/>
</dbReference>
<gene>
    <name evidence="4" type="ORF">ISS99_09885</name>
</gene>
<dbReference type="Proteomes" id="UP001430193">
    <property type="component" value="Unassembled WGS sequence"/>
</dbReference>
<evidence type="ECO:0000256" key="2">
    <source>
        <dbReference type="ARBA" id="ARBA00022695"/>
    </source>
</evidence>
<evidence type="ECO:0000259" key="3">
    <source>
        <dbReference type="Pfam" id="PF01467"/>
    </source>
</evidence>
<protein>
    <submittedName>
        <fullName evidence="4">Adenylyltransferase/cytidyltransferase family protein</fullName>
    </submittedName>
</protein>
<dbReference type="PANTHER" id="PTHR43793">
    <property type="entry name" value="FAD SYNTHASE"/>
    <property type="match status" value="1"/>
</dbReference>
<name>A0ABS2KGF4_9GAMM</name>
<sequence>MRATDSAFPSSPCRVITFGTFDVLHLGHLRLLERASRLGDELIVGVSTDALNYSKKHRYPIYGEKDRATLIAGIRCVSEVFMEESLDLKRDYIVRHRADVLVMGDDWQGRFDFCRDLCEVVYLARTPSISTTEIIEVIRKG</sequence>
<dbReference type="InterPro" id="IPR014729">
    <property type="entry name" value="Rossmann-like_a/b/a_fold"/>
</dbReference>
<comment type="caution">
    <text evidence="4">The sequence shown here is derived from an EMBL/GenBank/DDBJ whole genome shotgun (WGS) entry which is preliminary data.</text>
</comment>
<evidence type="ECO:0000256" key="1">
    <source>
        <dbReference type="ARBA" id="ARBA00022679"/>
    </source>
</evidence>
<keyword evidence="1" id="KW-0808">Transferase</keyword>
<accession>A0ABS2KGF4</accession>
<dbReference type="SUPFAM" id="SSF52374">
    <property type="entry name" value="Nucleotidylyl transferase"/>
    <property type="match status" value="1"/>
</dbReference>
<dbReference type="RefSeq" id="WP_204631629.1">
    <property type="nucleotide sequence ID" value="NZ_BSOC01000003.1"/>
</dbReference>
<reference evidence="4" key="1">
    <citation type="submission" date="2020-10" db="EMBL/GenBank/DDBJ databases">
        <title>Phylogeny of dyella-like bacteria.</title>
        <authorList>
            <person name="Fu J."/>
        </authorList>
    </citation>
    <scope>NUCLEOTIDE SEQUENCE</scope>
    <source>
        <strain evidence="4">DHON07</strain>
    </source>
</reference>
<organism evidence="4 5">
    <name type="scientific">Dyella mobilis</name>
    <dbReference type="NCBI Taxonomy" id="1849582"/>
    <lineage>
        <taxon>Bacteria</taxon>
        <taxon>Pseudomonadati</taxon>
        <taxon>Pseudomonadota</taxon>
        <taxon>Gammaproteobacteria</taxon>
        <taxon>Lysobacterales</taxon>
        <taxon>Rhodanobacteraceae</taxon>
        <taxon>Dyella</taxon>
    </lineage>
</organism>
<keyword evidence="2 4" id="KW-0548">Nucleotidyltransferase</keyword>
<dbReference type="Pfam" id="PF01467">
    <property type="entry name" value="CTP_transf_like"/>
    <property type="match status" value="1"/>
</dbReference>
<proteinExistence type="predicted"/>
<keyword evidence="5" id="KW-1185">Reference proteome</keyword>
<feature type="domain" description="Cytidyltransferase-like" evidence="3">
    <location>
        <begin position="16"/>
        <end position="136"/>
    </location>
</feature>
<dbReference type="Gene3D" id="3.40.50.620">
    <property type="entry name" value="HUPs"/>
    <property type="match status" value="1"/>
</dbReference>
<evidence type="ECO:0000313" key="4">
    <source>
        <dbReference type="EMBL" id="MBM7129837.1"/>
    </source>
</evidence>